<keyword evidence="4" id="KW-0677">Repeat</keyword>
<evidence type="ECO:0000256" key="1">
    <source>
        <dbReference type="ARBA" id="ARBA00022516"/>
    </source>
</evidence>
<protein>
    <submittedName>
        <fullName evidence="8">UDP-3-O-acylglucosamine N-acyltransferase</fullName>
        <ecNumber evidence="8">2.3.1.-</ecNumber>
    </submittedName>
</protein>
<dbReference type="InterPro" id="IPR011004">
    <property type="entry name" value="Trimer_LpxA-like_sf"/>
</dbReference>
<evidence type="ECO:0000313" key="9">
    <source>
        <dbReference type="Proteomes" id="UP000049455"/>
    </source>
</evidence>
<dbReference type="EMBL" id="CYPR01000028">
    <property type="protein sequence ID" value="CUH20944.1"/>
    <property type="molecule type" value="Genomic_DNA"/>
</dbReference>
<keyword evidence="3 8" id="KW-0808">Transferase</keyword>
<dbReference type="PANTHER" id="PTHR43378">
    <property type="entry name" value="UDP-3-O-ACYLGLUCOSAMINE N-ACYLTRANSFERASE"/>
    <property type="match status" value="1"/>
</dbReference>
<name>A0A0M7B997_9RHOB</name>
<evidence type="ECO:0000256" key="6">
    <source>
        <dbReference type="ARBA" id="ARBA00023315"/>
    </source>
</evidence>
<proteinExistence type="predicted"/>
<dbReference type="InterPro" id="IPR007691">
    <property type="entry name" value="LpxD"/>
</dbReference>
<keyword evidence="1" id="KW-0444">Lipid biosynthesis</keyword>
<reference evidence="8 9" key="1">
    <citation type="submission" date="2015-09" db="EMBL/GenBank/DDBJ databases">
        <authorList>
            <person name="Jackson K.R."/>
            <person name="Lunt B.L."/>
            <person name="Fisher J.N.B."/>
            <person name="Gardner A.V."/>
            <person name="Bailey M.E."/>
            <person name="Deus L.M."/>
            <person name="Earl A.S."/>
            <person name="Gibby P.D."/>
            <person name="Hartmann K.A."/>
            <person name="Liu J.E."/>
            <person name="Manci A.M."/>
            <person name="Nielsen D.A."/>
            <person name="Solomon M.B."/>
            <person name="Breakwell D.P."/>
            <person name="Burnett S.H."/>
            <person name="Grose J.H."/>
        </authorList>
    </citation>
    <scope>NUCLEOTIDE SEQUENCE [LARGE SCALE GENOMIC DNA]</scope>
    <source>
        <strain evidence="8 9">CECT 7799</strain>
    </source>
</reference>
<evidence type="ECO:0000256" key="2">
    <source>
        <dbReference type="ARBA" id="ARBA00022556"/>
    </source>
</evidence>
<evidence type="ECO:0000256" key="5">
    <source>
        <dbReference type="ARBA" id="ARBA00023098"/>
    </source>
</evidence>
<dbReference type="GO" id="GO:0009245">
    <property type="term" value="P:lipid A biosynthetic process"/>
    <property type="evidence" value="ECO:0007669"/>
    <property type="project" value="UniProtKB-KW"/>
</dbReference>
<dbReference type="Gene3D" id="3.40.1390.10">
    <property type="entry name" value="MurE/MurF, N-terminal domain"/>
    <property type="match status" value="1"/>
</dbReference>
<dbReference type="EC" id="2.3.1.-" evidence="8"/>
<dbReference type="PANTHER" id="PTHR43378:SF2">
    <property type="entry name" value="UDP-3-O-ACYLGLUCOSAMINE N-ACYLTRANSFERASE 1, MITOCHONDRIAL-RELATED"/>
    <property type="match status" value="1"/>
</dbReference>
<dbReference type="GO" id="GO:0016410">
    <property type="term" value="F:N-acyltransferase activity"/>
    <property type="evidence" value="ECO:0007669"/>
    <property type="project" value="InterPro"/>
</dbReference>
<dbReference type="PROSITE" id="PS00101">
    <property type="entry name" value="HEXAPEP_TRANSFERASES"/>
    <property type="match status" value="1"/>
</dbReference>
<dbReference type="InterPro" id="IPR056729">
    <property type="entry name" value="GMPPB_C"/>
</dbReference>
<keyword evidence="9" id="KW-1185">Reference proteome</keyword>
<organism evidence="8 9">
    <name type="scientific">Jannaschia seosinensis</name>
    <dbReference type="NCBI Taxonomy" id="313367"/>
    <lineage>
        <taxon>Bacteria</taxon>
        <taxon>Pseudomonadati</taxon>
        <taxon>Pseudomonadota</taxon>
        <taxon>Alphaproteobacteria</taxon>
        <taxon>Rhodobacterales</taxon>
        <taxon>Roseobacteraceae</taxon>
        <taxon>Jannaschia</taxon>
    </lineage>
</organism>
<dbReference type="RefSeq" id="WP_055662223.1">
    <property type="nucleotide sequence ID" value="NZ_CYPR01000028.1"/>
</dbReference>
<sequence length="364" mass="37755">MFTLAEIAETLGRPFEGDGTLRFVRAAEPGAAGAEDLALAMSPSYANALRSGRARGAILWEGADWRDFGLKGAVLVPRARLAMAAITSALDPGPEMAPGVHPTAIVEAGAQLGKDVSVGPYVIIGRHVRIGARARIAAQATVAEDAQIGDDALLMQGVRIGARVVIGDRFIAQPGAVIGGDGFSFVTPQESGVEKARRSLGDQGEVTTQSWTRIHSLGSVRIGDDVEVGANSTIDRGTVSDTSIGRGTKIDNLVMVGHNNRIGEDCLLCGQVGIAGGSTIGDRVVLGGKVGVNDNITIGNDVVAGGGTDIFTRVRDGEVIMGSPAVKMETNMAMYRALRRLPRALEQLAELRAKIKAGGGDGNV</sequence>
<dbReference type="CDD" id="cd03352">
    <property type="entry name" value="LbH_LpxD"/>
    <property type="match status" value="1"/>
</dbReference>
<evidence type="ECO:0000259" key="7">
    <source>
        <dbReference type="Pfam" id="PF25087"/>
    </source>
</evidence>
<dbReference type="GO" id="GO:0016020">
    <property type="term" value="C:membrane"/>
    <property type="evidence" value="ECO:0007669"/>
    <property type="project" value="GOC"/>
</dbReference>
<dbReference type="NCBIfam" id="TIGR01853">
    <property type="entry name" value="lipid_A_lpxD"/>
    <property type="match status" value="1"/>
</dbReference>
<evidence type="ECO:0000256" key="4">
    <source>
        <dbReference type="ARBA" id="ARBA00022737"/>
    </source>
</evidence>
<evidence type="ECO:0000256" key="3">
    <source>
        <dbReference type="ARBA" id="ARBA00022679"/>
    </source>
</evidence>
<dbReference type="AlphaFoldDB" id="A0A0M7B997"/>
<feature type="domain" description="Mannose-1-phosphate guanyltransferase C-terminal" evidence="7">
    <location>
        <begin position="102"/>
        <end position="180"/>
    </location>
</feature>
<dbReference type="InterPro" id="IPR018357">
    <property type="entry name" value="Hexapep_transf_CS"/>
</dbReference>
<keyword evidence="5" id="KW-0443">Lipid metabolism</keyword>
<dbReference type="SUPFAM" id="SSF51161">
    <property type="entry name" value="Trimeric LpxA-like enzymes"/>
    <property type="match status" value="1"/>
</dbReference>
<evidence type="ECO:0000313" key="8">
    <source>
        <dbReference type="EMBL" id="CUH20944.1"/>
    </source>
</evidence>
<accession>A0A0M7B997</accession>
<dbReference type="Pfam" id="PF25087">
    <property type="entry name" value="GMPPB_C"/>
    <property type="match status" value="1"/>
</dbReference>
<dbReference type="Gene3D" id="2.160.10.10">
    <property type="entry name" value="Hexapeptide repeat proteins"/>
    <property type="match status" value="1"/>
</dbReference>
<keyword evidence="2" id="KW-0441">Lipid A biosynthesis</keyword>
<dbReference type="NCBIfam" id="NF002060">
    <property type="entry name" value="PRK00892.1"/>
    <property type="match status" value="1"/>
</dbReference>
<gene>
    <name evidence="8" type="primary">lpxD</name>
    <name evidence="8" type="ORF">JSE7799_00535</name>
</gene>
<dbReference type="OrthoDB" id="9784739at2"/>
<keyword evidence="6 8" id="KW-0012">Acyltransferase</keyword>
<dbReference type="STRING" id="313367.JSE7799_00535"/>
<dbReference type="Proteomes" id="UP000049455">
    <property type="component" value="Unassembled WGS sequence"/>
</dbReference>